<dbReference type="AlphaFoldDB" id="A0A0B6ZBH6"/>
<protein>
    <submittedName>
        <fullName evidence="1">Uncharacterized protein</fullName>
    </submittedName>
</protein>
<sequence length="86" mass="10112">WRVQKVKQHWPTINPDSNDHTRQQCHTYQIERRHIVPDSNVAHTRQTASSRLVYIPVHHENCFIKKATFGIVNKNTHFVTLSITEA</sequence>
<accession>A0A0B6ZBH6</accession>
<feature type="non-terminal residue" evidence="1">
    <location>
        <position position="1"/>
    </location>
</feature>
<name>A0A0B6ZBH6_9EUPU</name>
<evidence type="ECO:0000313" key="1">
    <source>
        <dbReference type="EMBL" id="CEK65797.1"/>
    </source>
</evidence>
<reference evidence="1" key="1">
    <citation type="submission" date="2014-12" db="EMBL/GenBank/DDBJ databases">
        <title>Insight into the proteome of Arion vulgaris.</title>
        <authorList>
            <person name="Aradska J."/>
            <person name="Bulat T."/>
            <person name="Smidak R."/>
            <person name="Sarate P."/>
            <person name="Gangsoo J."/>
            <person name="Sialana F."/>
            <person name="Bilban M."/>
            <person name="Lubec G."/>
        </authorList>
    </citation>
    <scope>NUCLEOTIDE SEQUENCE</scope>
    <source>
        <tissue evidence="1">Skin</tissue>
    </source>
</reference>
<organism evidence="1">
    <name type="scientific">Arion vulgaris</name>
    <dbReference type="NCBI Taxonomy" id="1028688"/>
    <lineage>
        <taxon>Eukaryota</taxon>
        <taxon>Metazoa</taxon>
        <taxon>Spiralia</taxon>
        <taxon>Lophotrochozoa</taxon>
        <taxon>Mollusca</taxon>
        <taxon>Gastropoda</taxon>
        <taxon>Heterobranchia</taxon>
        <taxon>Euthyneura</taxon>
        <taxon>Panpulmonata</taxon>
        <taxon>Eupulmonata</taxon>
        <taxon>Stylommatophora</taxon>
        <taxon>Helicina</taxon>
        <taxon>Arionoidea</taxon>
        <taxon>Arionidae</taxon>
        <taxon>Arion</taxon>
    </lineage>
</organism>
<gene>
    <name evidence="1" type="primary">ORF56299</name>
</gene>
<dbReference type="EMBL" id="HACG01018932">
    <property type="protein sequence ID" value="CEK65797.1"/>
    <property type="molecule type" value="Transcribed_RNA"/>
</dbReference>
<proteinExistence type="predicted"/>